<evidence type="ECO:0000313" key="3">
    <source>
        <dbReference type="Proteomes" id="UP000434172"/>
    </source>
</evidence>
<sequence>MDKGLGILDHMEDQVGSSSWPSTESTPATSVPSRGHQVEKQAKQTAQSQRQASNAVFGYEDAMTRGQVRYVNYEGQESMETISPAQKEFEMDPAHAFWKWSVEAENWYHKDETTGAILWAPFQLD</sequence>
<protein>
    <submittedName>
        <fullName evidence="2">Uncharacterized protein</fullName>
    </submittedName>
</protein>
<proteinExistence type="predicted"/>
<keyword evidence="3" id="KW-1185">Reference proteome</keyword>
<accession>A0A8H3WHN7</accession>
<gene>
    <name evidence="2" type="ORF">GQ607_006825</name>
</gene>
<evidence type="ECO:0000256" key="1">
    <source>
        <dbReference type="SAM" id="MobiDB-lite"/>
    </source>
</evidence>
<dbReference type="EMBL" id="WOWK01000033">
    <property type="protein sequence ID" value="KAF0326007.1"/>
    <property type="molecule type" value="Genomic_DNA"/>
</dbReference>
<name>A0A8H3WHN7_9PEZI</name>
<evidence type="ECO:0000313" key="2">
    <source>
        <dbReference type="EMBL" id="KAF0326007.1"/>
    </source>
</evidence>
<reference evidence="2 3" key="1">
    <citation type="submission" date="2019-12" db="EMBL/GenBank/DDBJ databases">
        <title>A genome sequence resource for the geographically widespread anthracnose pathogen Colletotrichum asianum.</title>
        <authorList>
            <person name="Meng Y."/>
        </authorList>
    </citation>
    <scope>NUCLEOTIDE SEQUENCE [LARGE SCALE GENOMIC DNA]</scope>
    <source>
        <strain evidence="2 3">ICMP 18580</strain>
    </source>
</reference>
<feature type="compositionally biased region" description="Basic and acidic residues" evidence="1">
    <location>
        <begin position="1"/>
        <end position="13"/>
    </location>
</feature>
<dbReference type="Proteomes" id="UP000434172">
    <property type="component" value="Unassembled WGS sequence"/>
</dbReference>
<feature type="compositionally biased region" description="Polar residues" evidence="1">
    <location>
        <begin position="43"/>
        <end position="54"/>
    </location>
</feature>
<comment type="caution">
    <text evidence="2">The sequence shown here is derived from an EMBL/GenBank/DDBJ whole genome shotgun (WGS) entry which is preliminary data.</text>
</comment>
<dbReference type="OrthoDB" id="4851863at2759"/>
<organism evidence="2 3">
    <name type="scientific">Colletotrichum asianum</name>
    <dbReference type="NCBI Taxonomy" id="702518"/>
    <lineage>
        <taxon>Eukaryota</taxon>
        <taxon>Fungi</taxon>
        <taxon>Dikarya</taxon>
        <taxon>Ascomycota</taxon>
        <taxon>Pezizomycotina</taxon>
        <taxon>Sordariomycetes</taxon>
        <taxon>Hypocreomycetidae</taxon>
        <taxon>Glomerellales</taxon>
        <taxon>Glomerellaceae</taxon>
        <taxon>Colletotrichum</taxon>
        <taxon>Colletotrichum gloeosporioides species complex</taxon>
    </lineage>
</organism>
<feature type="compositionally biased region" description="Polar residues" evidence="1">
    <location>
        <begin position="15"/>
        <end position="32"/>
    </location>
</feature>
<dbReference type="AlphaFoldDB" id="A0A8H3WHN7"/>
<feature type="region of interest" description="Disordered" evidence="1">
    <location>
        <begin position="1"/>
        <end position="58"/>
    </location>
</feature>